<keyword evidence="8" id="KW-0963">Cytoplasm</keyword>
<dbReference type="EMBL" id="JAASQJ010000001">
    <property type="protein sequence ID" value="NIJ51622.1"/>
    <property type="molecule type" value="Genomic_DNA"/>
</dbReference>
<dbReference type="InterPro" id="IPR014729">
    <property type="entry name" value="Rossmann-like_a/b/a_fold"/>
</dbReference>
<accession>A0ABX0UFZ8</accession>
<dbReference type="GO" id="GO:0004822">
    <property type="term" value="F:isoleucine-tRNA ligase activity"/>
    <property type="evidence" value="ECO:0007669"/>
    <property type="project" value="UniProtKB-EC"/>
</dbReference>
<keyword evidence="8" id="KW-0479">Metal-binding</keyword>
<evidence type="ECO:0000256" key="6">
    <source>
        <dbReference type="ARBA" id="ARBA00025217"/>
    </source>
</evidence>
<feature type="short sequence motif" description="'KMSKS' region" evidence="8">
    <location>
        <begin position="678"/>
        <end position="682"/>
    </location>
</feature>
<feature type="domain" description="Methionyl/Valyl/Leucyl/Isoleucyl-tRNA synthetase anticodon-binding" evidence="10">
    <location>
        <begin position="771"/>
        <end position="938"/>
    </location>
</feature>
<dbReference type="SUPFAM" id="SSF50677">
    <property type="entry name" value="ValRS/IleRS/LeuRS editing domain"/>
    <property type="match status" value="1"/>
</dbReference>
<comment type="function">
    <text evidence="6 8">Catalyzes the attachment of isoleucine to tRNA(Ile). As IleRS can inadvertently accommodate and process structurally similar amino acids such as valine, to avoid such errors it has two additional distinct tRNA(Ile)-dependent editing activities. One activity is designated as 'pretransfer' editing and involves the hydrolysis of activated Val-AMP. The other activity is designated 'posttransfer' editing and involves deacylation of mischarged Val-tRNA(Ile).</text>
</comment>
<keyword evidence="4 8" id="KW-0648">Protein biosynthesis</keyword>
<sequence length="1153" mass="131204">MKYNEYKNLSYPQIGDEVLQFWKDKKIFEASVETREGAPTFTFYEGPPSANGTPGIHHVMARSIKDIFCRYKTLQGFQVKRKGGWDTHGLPVELQVEKELGITKEDIGKTISVAEYNEKCRQTVMKFTDQWNDLTEKMGYWVDLDDPYITYKSEYIESLWSLLKKLYDKGLLYKGYTIQPYSPAAGTGLSSHELNMPGTYKDVKDTTIVAMFRVIAPETSQVFGDFGSLDIRILAWTTTPWTLPANSALTVGANIIYVLVKTFNPYTHEPVAVVLAKDLLGKYFSENSLDGDFEGYPASDKKLLPWSVLSEFKGRDLEGVEYEQLLPYVQPILGPSDKPAFRVILGDFVTTEDGTGVVHTSPTFGADDFRVAQANGIPPIMVKDENGKDVPIVDRQGRFVKEITDYAGRYVKPEYYSEEEQNDPEFRPTDVLIAIRLKEEGKAFKVEKYEHPYPHCWRTDKPVLYYPLDSWFIKTTAMKDRLVELNKTINWKPESTGTGRFGNWLENLVDWNLSRSRYWGTPLPIWRNTYGDEVCVGSIEELKDLLEEAIISEHLSKEQAANNSDYLLKLQHGDFDLHRPYVDNIVLVSKKGNVMHREPDLIDVWFDSGAMPYAQWHYPFENQEIFKQSYPADFISEGVDQTRGWFFTLHAIAGMLFDSVAFKNVVSTGLVLDKNGNKMSKRIGNAADPFKTLAQYGPDATRWYMITNAEPWDNLKFNSEGIGEVQRKFFGTLVNTYNFFALYANLDGYEFGRRSAHETNSVPIEERTELDRWILSKLNTLVKDVEEQFDEYNPTKAGRLVQDFVTDQLSNWYIRLNRRRFWNPSQESGTGLTEDKKAAYETLQHSLVTVSQLMSPIAPFFAEWLYKSLTDGDRAASIANNTGHKYESVHLTYWPKIEDEFVDLDLEESMALAQTISSLVHSIRKSHKLKVRQPLSKILIPVLSDKTKQQIEQVKSIILTEVNVKTVEFVHDDSGILKKKIKPNFKTLGPKFGPRMKEVAAAISAMVETEIKEIEKNGLITLKSAGSQIDIAINDVEIIAEDVPGWLVASEGGLTVALDITVSNELRLEGIARDFVNRVQNLRKDSGFEVTDKIRITLQNNDSLLASAVTANKEYICQEVQALDLNLVGVLNGEAKEIEMDEFLLRVKIEVVS</sequence>
<dbReference type="PANTHER" id="PTHR42780">
    <property type="entry name" value="SOLEUCYL-TRNA SYNTHETASE"/>
    <property type="match status" value="1"/>
</dbReference>
<keyword evidence="5 8" id="KW-0030">Aminoacyl-tRNA synthetase</keyword>
<comment type="subcellular location">
    <subcellularLocation>
        <location evidence="8">Cytoplasm</location>
    </subcellularLocation>
</comment>
<dbReference type="InterPro" id="IPR013155">
    <property type="entry name" value="M/V/L/I-tRNA-synth_anticd-bd"/>
</dbReference>
<dbReference type="CDD" id="cd00818">
    <property type="entry name" value="IleRS_core"/>
    <property type="match status" value="1"/>
</dbReference>
<evidence type="ECO:0000256" key="7">
    <source>
        <dbReference type="ARBA" id="ARBA00048359"/>
    </source>
</evidence>
<dbReference type="InterPro" id="IPR023586">
    <property type="entry name" value="Ile-tRNA-ligase_type2"/>
</dbReference>
<comment type="similarity">
    <text evidence="8">Belongs to the class-I aminoacyl-tRNA synthetase family. IleS type 2 subfamily.</text>
</comment>
<proteinExistence type="inferred from homology"/>
<comment type="subunit">
    <text evidence="8">Monomer.</text>
</comment>
<dbReference type="RefSeq" id="WP_167267373.1">
    <property type="nucleotide sequence ID" value="NZ_JAASQJ010000001.1"/>
</dbReference>
<evidence type="ECO:0000259" key="9">
    <source>
        <dbReference type="Pfam" id="PF00133"/>
    </source>
</evidence>
<comment type="caution">
    <text evidence="11">The sequence shown here is derived from an EMBL/GenBank/DDBJ whole genome shotgun (WGS) entry which is preliminary data.</text>
</comment>
<feature type="short sequence motif" description="'HIGH' region" evidence="8">
    <location>
        <begin position="48"/>
        <end position="58"/>
    </location>
</feature>
<keyword evidence="8" id="KW-0862">Zinc</keyword>
<feature type="binding site" evidence="8">
    <location>
        <position position="681"/>
    </location>
    <ligand>
        <name>ATP</name>
        <dbReference type="ChEBI" id="CHEBI:30616"/>
    </ligand>
</feature>
<dbReference type="Proteomes" id="UP001179181">
    <property type="component" value="Unassembled WGS sequence"/>
</dbReference>
<keyword evidence="12" id="KW-1185">Reference proteome</keyword>
<dbReference type="PANTHER" id="PTHR42780:SF1">
    <property type="entry name" value="ISOLEUCINE--TRNA LIGASE, CYTOPLASMIC"/>
    <property type="match status" value="1"/>
</dbReference>
<keyword evidence="3 8" id="KW-0067">ATP-binding</keyword>
<keyword evidence="1 8" id="KW-0436">Ligase</keyword>
<dbReference type="NCBIfam" id="TIGR00392">
    <property type="entry name" value="ileS"/>
    <property type="match status" value="1"/>
</dbReference>
<dbReference type="Pfam" id="PF19302">
    <property type="entry name" value="DUF5915"/>
    <property type="match status" value="1"/>
</dbReference>
<evidence type="ECO:0000256" key="3">
    <source>
        <dbReference type="ARBA" id="ARBA00022840"/>
    </source>
</evidence>
<evidence type="ECO:0000259" key="10">
    <source>
        <dbReference type="Pfam" id="PF08264"/>
    </source>
</evidence>
<dbReference type="InterPro" id="IPR033709">
    <property type="entry name" value="Anticodon_Ile_ABEc"/>
</dbReference>
<keyword evidence="2 8" id="KW-0547">Nucleotide-binding</keyword>
<dbReference type="Gene3D" id="1.10.730.10">
    <property type="entry name" value="Isoleucyl-tRNA Synthetase, Domain 1"/>
    <property type="match status" value="1"/>
</dbReference>
<protein>
    <recommendedName>
        <fullName evidence="8">Isoleucine--tRNA ligase</fullName>
        <ecNumber evidence="8">6.1.1.5</ecNumber>
    </recommendedName>
    <alternativeName>
        <fullName evidence="8">Isoleucyl-tRNA synthetase</fullName>
        <shortName evidence="8">IleRS</shortName>
    </alternativeName>
</protein>
<evidence type="ECO:0000256" key="4">
    <source>
        <dbReference type="ARBA" id="ARBA00022917"/>
    </source>
</evidence>
<dbReference type="CDD" id="cd07961">
    <property type="entry name" value="Anticodon_Ia_Ile_ABEc"/>
    <property type="match status" value="1"/>
</dbReference>
<evidence type="ECO:0000256" key="8">
    <source>
        <dbReference type="HAMAP-Rule" id="MF_02003"/>
    </source>
</evidence>
<comment type="cofactor">
    <cofactor evidence="8">
        <name>Zn(2+)</name>
        <dbReference type="ChEBI" id="CHEBI:29105"/>
    </cofactor>
</comment>
<reference evidence="11 12" key="1">
    <citation type="submission" date="2020-03" db="EMBL/GenBank/DDBJ databases">
        <title>Genomic Encyclopedia of Type Strains, Phase IV (KMG-IV): sequencing the most valuable type-strain genomes for metagenomic binning, comparative biology and taxonomic classification.</title>
        <authorList>
            <person name="Goeker M."/>
        </authorList>
    </citation>
    <scope>NUCLEOTIDE SEQUENCE [LARGE SCALE GENOMIC DNA]</scope>
    <source>
        <strain evidence="11 12">DSM 102865</strain>
    </source>
</reference>
<dbReference type="SUPFAM" id="SSF47323">
    <property type="entry name" value="Anticodon-binding domain of a subclass of class I aminoacyl-tRNA synthetases"/>
    <property type="match status" value="1"/>
</dbReference>
<dbReference type="InterPro" id="IPR002301">
    <property type="entry name" value="Ile-tRNA-ligase"/>
</dbReference>
<evidence type="ECO:0000256" key="2">
    <source>
        <dbReference type="ARBA" id="ARBA00022741"/>
    </source>
</evidence>
<dbReference type="InterPro" id="IPR009008">
    <property type="entry name" value="Val/Leu/Ile-tRNA-synth_edit"/>
</dbReference>
<gene>
    <name evidence="8" type="primary">ileS</name>
    <name evidence="11" type="ORF">FHS68_000778</name>
</gene>
<organism evidence="11 12">
    <name type="scientific">Dyadobacter arcticus</name>
    <dbReference type="NCBI Taxonomy" id="1078754"/>
    <lineage>
        <taxon>Bacteria</taxon>
        <taxon>Pseudomonadati</taxon>
        <taxon>Bacteroidota</taxon>
        <taxon>Cytophagia</taxon>
        <taxon>Cytophagales</taxon>
        <taxon>Spirosomataceae</taxon>
        <taxon>Dyadobacter</taxon>
    </lineage>
</organism>
<dbReference type="Pfam" id="PF08264">
    <property type="entry name" value="Anticodon_1"/>
    <property type="match status" value="1"/>
</dbReference>
<dbReference type="InterPro" id="IPR002300">
    <property type="entry name" value="aa-tRNA-synth_Ia"/>
</dbReference>
<dbReference type="SUPFAM" id="SSF52374">
    <property type="entry name" value="Nucleotidylyl transferase"/>
    <property type="match status" value="1"/>
</dbReference>
<comment type="domain">
    <text evidence="8">IleRS has two distinct active sites: one for aminoacylation and one for editing. The misactivated valine is translocated from the active site to the editing site, which sterically excludes the correctly activated isoleucine. The single editing site contains two valyl binding pockets, one specific for each substrate (Val-AMP or Val-tRNA(Ile)).</text>
</comment>
<dbReference type="HAMAP" id="MF_02003">
    <property type="entry name" value="Ile_tRNA_synth_type2"/>
    <property type="match status" value="1"/>
</dbReference>
<evidence type="ECO:0000256" key="5">
    <source>
        <dbReference type="ARBA" id="ARBA00023146"/>
    </source>
</evidence>
<dbReference type="EC" id="6.1.1.5" evidence="8"/>
<feature type="domain" description="Aminoacyl-tRNA synthetase class Ia" evidence="9">
    <location>
        <begin position="18"/>
        <end position="715"/>
    </location>
</feature>
<dbReference type="Pfam" id="PF00133">
    <property type="entry name" value="tRNA-synt_1"/>
    <property type="match status" value="1"/>
</dbReference>
<dbReference type="Gene3D" id="3.40.50.620">
    <property type="entry name" value="HUPs"/>
    <property type="match status" value="2"/>
</dbReference>
<evidence type="ECO:0000313" key="11">
    <source>
        <dbReference type="EMBL" id="NIJ51622.1"/>
    </source>
</evidence>
<evidence type="ECO:0000256" key="1">
    <source>
        <dbReference type="ARBA" id="ARBA00022598"/>
    </source>
</evidence>
<evidence type="ECO:0000313" key="12">
    <source>
        <dbReference type="Proteomes" id="UP001179181"/>
    </source>
</evidence>
<comment type="catalytic activity">
    <reaction evidence="7 8">
        <text>tRNA(Ile) + L-isoleucine + ATP = L-isoleucyl-tRNA(Ile) + AMP + diphosphate</text>
        <dbReference type="Rhea" id="RHEA:11060"/>
        <dbReference type="Rhea" id="RHEA-COMP:9666"/>
        <dbReference type="Rhea" id="RHEA-COMP:9695"/>
        <dbReference type="ChEBI" id="CHEBI:30616"/>
        <dbReference type="ChEBI" id="CHEBI:33019"/>
        <dbReference type="ChEBI" id="CHEBI:58045"/>
        <dbReference type="ChEBI" id="CHEBI:78442"/>
        <dbReference type="ChEBI" id="CHEBI:78528"/>
        <dbReference type="ChEBI" id="CHEBI:456215"/>
        <dbReference type="EC" id="6.1.1.5"/>
    </reaction>
</comment>
<name>A0ABX0UFZ8_9BACT</name>
<dbReference type="InterPro" id="IPR009080">
    <property type="entry name" value="tRNAsynth_Ia_anticodon-bd"/>
</dbReference>
<dbReference type="PRINTS" id="PR00984">
    <property type="entry name" value="TRNASYNTHILE"/>
</dbReference>